<gene>
    <name evidence="1" type="ORF">PTT_10842</name>
</gene>
<dbReference type="Proteomes" id="UP000001067">
    <property type="component" value="Unassembled WGS sequence"/>
</dbReference>
<name>E3RQ78_PYRTT</name>
<dbReference type="KEGG" id="pte:PTT_10842"/>
<proteinExistence type="predicted"/>
<keyword evidence="2" id="KW-1185">Reference proteome</keyword>
<dbReference type="AlphaFoldDB" id="E3RQ78"/>
<reference evidence="1 2" key="1">
    <citation type="journal article" date="2010" name="Genome Biol.">
        <title>A first genome assembly of the barley fungal pathogen Pyrenophora teres f. teres.</title>
        <authorList>
            <person name="Ellwood S.R."/>
            <person name="Liu Z."/>
            <person name="Syme R.A."/>
            <person name="Lai Z."/>
            <person name="Hane J.K."/>
            <person name="Keiper F."/>
            <person name="Moffat C.S."/>
            <person name="Oliver R.P."/>
            <person name="Friesen T.L."/>
        </authorList>
    </citation>
    <scope>NUCLEOTIDE SEQUENCE [LARGE SCALE GENOMIC DNA]</scope>
    <source>
        <strain evidence="1 2">0-1</strain>
    </source>
</reference>
<dbReference type="EMBL" id="GL534426">
    <property type="protein sequence ID" value="EFQ92121.1"/>
    <property type="molecule type" value="Genomic_DNA"/>
</dbReference>
<organism evidence="2">
    <name type="scientific">Pyrenophora teres f. teres (strain 0-1)</name>
    <name type="common">Barley net blotch fungus</name>
    <name type="synonym">Drechslera teres f. teres</name>
    <dbReference type="NCBI Taxonomy" id="861557"/>
    <lineage>
        <taxon>Eukaryota</taxon>
        <taxon>Fungi</taxon>
        <taxon>Dikarya</taxon>
        <taxon>Ascomycota</taxon>
        <taxon>Pezizomycotina</taxon>
        <taxon>Dothideomycetes</taxon>
        <taxon>Pleosporomycetidae</taxon>
        <taxon>Pleosporales</taxon>
        <taxon>Pleosporineae</taxon>
        <taxon>Pleosporaceae</taxon>
        <taxon>Pyrenophora</taxon>
    </lineage>
</organism>
<sequence length="54" mass="6478">MVPRGNQTIVPLQDKREKAYFLGHDNPEEIDQMQTVWLKEYDEGDAWECQQPNW</sequence>
<protein>
    <submittedName>
        <fullName evidence="1">Uncharacterized protein</fullName>
    </submittedName>
</protein>
<evidence type="ECO:0000313" key="1">
    <source>
        <dbReference type="EMBL" id="EFQ92121.1"/>
    </source>
</evidence>
<dbReference type="HOGENOM" id="CLU_3051461_0_0_1"/>
<evidence type="ECO:0000313" key="2">
    <source>
        <dbReference type="Proteomes" id="UP000001067"/>
    </source>
</evidence>
<accession>E3RQ78</accession>